<feature type="domain" description="Recombinase" evidence="1">
    <location>
        <begin position="1"/>
        <end position="92"/>
    </location>
</feature>
<dbReference type="InterPro" id="IPR038109">
    <property type="entry name" value="DNA_bind_recomb_sf"/>
</dbReference>
<dbReference type="GO" id="GO:0000150">
    <property type="term" value="F:DNA strand exchange activity"/>
    <property type="evidence" value="ECO:0007669"/>
    <property type="project" value="InterPro"/>
</dbReference>
<dbReference type="AlphaFoldDB" id="K1TE26"/>
<dbReference type="PROSITE" id="PS51737">
    <property type="entry name" value="RECOMBINASE_DNA_BIND"/>
    <property type="match status" value="1"/>
</dbReference>
<name>K1TE26_9ZZZZ</name>
<dbReference type="Pfam" id="PF13408">
    <property type="entry name" value="Zn_ribbon_recom"/>
    <property type="match status" value="1"/>
</dbReference>
<sequence length="274" mass="31473">MRNGEITAEPKEVYAVSTIFSEYLKGGSLLQIAKLMESEKIRYTAESEKWNKNMVKRIIENEKYLGNDKYPQIINENIFKQANEKQVRKAAALNLICDDLKEIRRITYCAECGGKLFRKTNGKGREYWNCSNQGCFKFEYRLTDQMINGAVLTALNSAIANPSLIECESEISAYSPTSDILRQQNEISRMTDSPQVDFEKVKAEIFRLAEIKYERCTYSDKPQKTAKLISLLKNHNQLNTLDIGLFKACVSRVWISRYCTVEVELINGVKIKNT</sequence>
<dbReference type="GO" id="GO:0003677">
    <property type="term" value="F:DNA binding"/>
    <property type="evidence" value="ECO:0007669"/>
    <property type="project" value="InterPro"/>
</dbReference>
<gene>
    <name evidence="2" type="ORF">OBE_06361</name>
</gene>
<protein>
    <submittedName>
        <fullName evidence="2">Recombinase</fullName>
    </submittedName>
</protein>
<feature type="non-terminal residue" evidence="2">
    <location>
        <position position="274"/>
    </location>
</feature>
<dbReference type="Pfam" id="PF07508">
    <property type="entry name" value="Recombinase"/>
    <property type="match status" value="1"/>
</dbReference>
<dbReference type="InterPro" id="IPR025827">
    <property type="entry name" value="Zn_ribbon_recom_dom"/>
</dbReference>
<dbReference type="Gene3D" id="3.90.1750.20">
    <property type="entry name" value="Putative Large Serine Recombinase, Chain B, Domain 2"/>
    <property type="match status" value="1"/>
</dbReference>
<evidence type="ECO:0000313" key="2">
    <source>
        <dbReference type="EMBL" id="EKC65624.1"/>
    </source>
</evidence>
<proteinExistence type="predicted"/>
<comment type="caution">
    <text evidence="2">The sequence shown here is derived from an EMBL/GenBank/DDBJ whole genome shotgun (WGS) entry which is preliminary data.</text>
</comment>
<evidence type="ECO:0000259" key="1">
    <source>
        <dbReference type="PROSITE" id="PS51737"/>
    </source>
</evidence>
<accession>K1TE26</accession>
<reference evidence="2" key="1">
    <citation type="journal article" date="2013" name="Environ. Microbiol.">
        <title>Microbiota from the distal guts of lean and obese adolescents exhibit partial functional redundancy besides clear differences in community structure.</title>
        <authorList>
            <person name="Ferrer M."/>
            <person name="Ruiz A."/>
            <person name="Lanza F."/>
            <person name="Haange S.B."/>
            <person name="Oberbach A."/>
            <person name="Till H."/>
            <person name="Bargiela R."/>
            <person name="Campoy C."/>
            <person name="Segura M.T."/>
            <person name="Richter M."/>
            <person name="von Bergen M."/>
            <person name="Seifert J."/>
            <person name="Suarez A."/>
        </authorList>
    </citation>
    <scope>NUCLEOTIDE SEQUENCE</scope>
</reference>
<organism evidence="2">
    <name type="scientific">human gut metagenome</name>
    <dbReference type="NCBI Taxonomy" id="408170"/>
    <lineage>
        <taxon>unclassified sequences</taxon>
        <taxon>metagenomes</taxon>
        <taxon>organismal metagenomes</taxon>
    </lineage>
</organism>
<dbReference type="InterPro" id="IPR011109">
    <property type="entry name" value="DNA_bind_recombinase_dom"/>
</dbReference>
<dbReference type="EMBL" id="AJWZ01004375">
    <property type="protein sequence ID" value="EKC65624.1"/>
    <property type="molecule type" value="Genomic_DNA"/>
</dbReference>